<comment type="caution">
    <text evidence="3">The sequence shown here is derived from an EMBL/GenBank/DDBJ whole genome shotgun (WGS) entry which is preliminary data.</text>
</comment>
<dbReference type="EMBL" id="SSMQ01000010">
    <property type="protein sequence ID" value="TKD09468.1"/>
    <property type="molecule type" value="Genomic_DNA"/>
</dbReference>
<protein>
    <submittedName>
        <fullName evidence="3">DUF2169 domain-containing protein</fullName>
    </submittedName>
</protein>
<organism evidence="3 4">
    <name type="scientific">Polyangium fumosum</name>
    <dbReference type="NCBI Taxonomy" id="889272"/>
    <lineage>
        <taxon>Bacteria</taxon>
        <taxon>Pseudomonadati</taxon>
        <taxon>Myxococcota</taxon>
        <taxon>Polyangia</taxon>
        <taxon>Polyangiales</taxon>
        <taxon>Polyangiaceae</taxon>
        <taxon>Polyangium</taxon>
    </lineage>
</organism>
<evidence type="ECO:0000256" key="1">
    <source>
        <dbReference type="SAM" id="MobiDB-lite"/>
    </source>
</evidence>
<evidence type="ECO:0000313" key="3">
    <source>
        <dbReference type="EMBL" id="TKD09468.1"/>
    </source>
</evidence>
<feature type="compositionally biased region" description="Low complexity" evidence="1">
    <location>
        <begin position="495"/>
        <end position="513"/>
    </location>
</feature>
<feature type="region of interest" description="Disordered" evidence="1">
    <location>
        <begin position="495"/>
        <end position="559"/>
    </location>
</feature>
<keyword evidence="4" id="KW-1185">Reference proteome</keyword>
<accession>A0A4U1JG07</accession>
<dbReference type="Pfam" id="PF09937">
    <property type="entry name" value="DUF2169"/>
    <property type="match status" value="1"/>
</dbReference>
<dbReference type="OrthoDB" id="5290767at2"/>
<feature type="compositionally biased region" description="Low complexity" evidence="1">
    <location>
        <begin position="433"/>
        <end position="445"/>
    </location>
</feature>
<feature type="compositionally biased region" description="Low complexity" evidence="1">
    <location>
        <begin position="335"/>
        <end position="346"/>
    </location>
</feature>
<dbReference type="Proteomes" id="UP000309215">
    <property type="component" value="Unassembled WGS sequence"/>
</dbReference>
<proteinExistence type="predicted"/>
<dbReference type="InterPro" id="IPR018683">
    <property type="entry name" value="DUF2169"/>
</dbReference>
<feature type="domain" description="DUF2169" evidence="2">
    <location>
        <begin position="23"/>
        <end position="299"/>
    </location>
</feature>
<reference evidence="3 4" key="1">
    <citation type="submission" date="2019-04" db="EMBL/GenBank/DDBJ databases">
        <authorList>
            <person name="Li Y."/>
            <person name="Wang J."/>
        </authorList>
    </citation>
    <scope>NUCLEOTIDE SEQUENCE [LARGE SCALE GENOMIC DNA]</scope>
    <source>
        <strain evidence="3 4">DSM 14668</strain>
    </source>
</reference>
<sequence>MHVSATPPLAVAKLVWQPRRDAFVMTVVCKATYALRNGPCELVGSPDAPQVMDVYWQDGSPRSVRLPNDFAPFKRHVDVMVVGHVWAPQGQAVPSLVARVAVGSLNKAIVAYGDRYWLPDGRLSDAVPFTRMPLRWMRAAGGPRSWNPVGIPPSMAANAPGPPPNFEPAGFVLRSPAQEVPPVGFGPIASRWPTRMEHLRAHRNTWPHEGWHEHPLPAGVDASYWNAAPKDQQLTELPAQAQILLEHLNPEQPRMIALVEDVRPRAMVTRSGGSPQEVWLRADTLLIDTDRAVCSVTWRAAVPLRHAQEEGVVVVTPTQGIGAMRVAPSVPPSAAPSVAQAAPESVTKALATPERGPTSRTMTMPALGAPRNPAAAVPFAPSSAPAVPPSAPRPERPQLSFARDDDEVTPTGNVGKPEGFETLPFQRSPLRQAPTSSPAPASAPARVPPIEPDDDGTQTLVPPMRPAVAATLPFVASGMIAPDDDGTRTLVPTARPAASPALPFRAAAPAPAADEPEPATERKPKLPPDAALPFGNPTPAAPPRLVPSGAGVVPSEGGSTHLAGGSMHLAGGSMHLAGGSMHLAGGVVPSAVGVMPSAGGSMPSAVGVMPSAGGSMPSAGGVMPSAGGVMPSAGGGMPSAGGGMHLGGGGMHLGGGVVPSAGSVVPSAGGVVPSAGSVGAARGDLSIERYARIKVDLWGAQAALHEVLARYGIDEVAWRVHERQQAEALAGEAREGRCDLALALCAAFEAAKAPGVAPPPLGGIA</sequence>
<evidence type="ECO:0000259" key="2">
    <source>
        <dbReference type="Pfam" id="PF09937"/>
    </source>
</evidence>
<feature type="region of interest" description="Disordered" evidence="1">
    <location>
        <begin position="327"/>
        <end position="462"/>
    </location>
</feature>
<dbReference type="RefSeq" id="WP_136929141.1">
    <property type="nucleotide sequence ID" value="NZ_SSMQ01000010.1"/>
</dbReference>
<feature type="compositionally biased region" description="Low complexity" evidence="1">
    <location>
        <begin position="373"/>
        <end position="385"/>
    </location>
</feature>
<name>A0A4U1JG07_9BACT</name>
<dbReference type="AlphaFoldDB" id="A0A4U1JG07"/>
<evidence type="ECO:0000313" key="4">
    <source>
        <dbReference type="Proteomes" id="UP000309215"/>
    </source>
</evidence>
<gene>
    <name evidence="3" type="ORF">E8A74_12140</name>
</gene>